<dbReference type="InterPro" id="IPR002661">
    <property type="entry name" value="Ribosome_recyc_fac"/>
</dbReference>
<dbReference type="GO" id="GO:0043023">
    <property type="term" value="F:ribosomal large subunit binding"/>
    <property type="evidence" value="ECO:0007669"/>
    <property type="project" value="TreeGrafter"/>
</dbReference>
<keyword evidence="4 5" id="KW-0648">Protein biosynthesis</keyword>
<evidence type="ECO:0000256" key="1">
    <source>
        <dbReference type="ARBA" id="ARBA00004496"/>
    </source>
</evidence>
<dbReference type="FunFam" id="1.10.132.20:FF:000001">
    <property type="entry name" value="Ribosome-recycling factor"/>
    <property type="match status" value="1"/>
</dbReference>
<name>A0A366HZR0_9FIRM</name>
<keyword evidence="3 5" id="KW-0963">Cytoplasm</keyword>
<feature type="domain" description="Ribosome recycling factor" evidence="6">
    <location>
        <begin position="20"/>
        <end position="183"/>
    </location>
</feature>
<protein>
    <recommendedName>
        <fullName evidence="5">Ribosome-recycling factor</fullName>
        <shortName evidence="5">RRF</shortName>
    </recommendedName>
    <alternativeName>
        <fullName evidence="5">Ribosome-releasing factor</fullName>
    </alternativeName>
</protein>
<evidence type="ECO:0000259" key="6">
    <source>
        <dbReference type="Pfam" id="PF01765"/>
    </source>
</evidence>
<dbReference type="Gene3D" id="3.30.1360.40">
    <property type="match status" value="1"/>
</dbReference>
<dbReference type="GO" id="GO:0005737">
    <property type="term" value="C:cytoplasm"/>
    <property type="evidence" value="ECO:0007669"/>
    <property type="project" value="UniProtKB-SubCell"/>
</dbReference>
<dbReference type="InterPro" id="IPR023584">
    <property type="entry name" value="Ribosome_recyc_fac_dom"/>
</dbReference>
<dbReference type="NCBIfam" id="TIGR00496">
    <property type="entry name" value="frr"/>
    <property type="match status" value="1"/>
</dbReference>
<dbReference type="Pfam" id="PF01765">
    <property type="entry name" value="RRF"/>
    <property type="match status" value="1"/>
</dbReference>
<evidence type="ECO:0000256" key="4">
    <source>
        <dbReference type="ARBA" id="ARBA00022917"/>
    </source>
</evidence>
<dbReference type="RefSeq" id="WP_113921411.1">
    <property type="nucleotide sequence ID" value="NZ_QNRX01000017.1"/>
</dbReference>
<comment type="similarity">
    <text evidence="2 5">Belongs to the RRF family.</text>
</comment>
<keyword evidence="8" id="KW-1185">Reference proteome</keyword>
<dbReference type="EMBL" id="QNRX01000017">
    <property type="protein sequence ID" value="RBP59956.1"/>
    <property type="molecule type" value="Genomic_DNA"/>
</dbReference>
<evidence type="ECO:0000313" key="7">
    <source>
        <dbReference type="EMBL" id="RBP59956.1"/>
    </source>
</evidence>
<dbReference type="HAMAP" id="MF_00040">
    <property type="entry name" value="RRF"/>
    <property type="match status" value="1"/>
</dbReference>
<evidence type="ECO:0000256" key="5">
    <source>
        <dbReference type="HAMAP-Rule" id="MF_00040"/>
    </source>
</evidence>
<reference evidence="7 8" key="1">
    <citation type="submission" date="2018-06" db="EMBL/GenBank/DDBJ databases">
        <title>Genomic Encyclopedia of Type Strains, Phase IV (KMG-IV): sequencing the most valuable type-strain genomes for metagenomic binning, comparative biology and taxonomic classification.</title>
        <authorList>
            <person name="Goeker M."/>
        </authorList>
    </citation>
    <scope>NUCLEOTIDE SEQUENCE [LARGE SCALE GENOMIC DNA]</scope>
    <source>
        <strain evidence="7 8">DSM 22112</strain>
    </source>
</reference>
<dbReference type="FunFam" id="3.30.1360.40:FF:000001">
    <property type="entry name" value="Ribosome-recycling factor"/>
    <property type="match status" value="1"/>
</dbReference>
<evidence type="ECO:0000313" key="8">
    <source>
        <dbReference type="Proteomes" id="UP000253490"/>
    </source>
</evidence>
<accession>A0A366HZR0</accession>
<comment type="subcellular location">
    <subcellularLocation>
        <location evidence="1 5">Cytoplasm</location>
    </subcellularLocation>
</comment>
<evidence type="ECO:0000256" key="2">
    <source>
        <dbReference type="ARBA" id="ARBA00005912"/>
    </source>
</evidence>
<comment type="function">
    <text evidence="5">Responsible for the release of ribosomes from messenger RNA at the termination of protein biosynthesis. May increase the efficiency of translation by recycling ribosomes from one round of translation to another.</text>
</comment>
<sequence length="185" mass="20746">MIKEIKDECKVKMEKAIVSLKSELNTIRAGRANPKILDRVVVEYYGTPTPLNQLANISTPEPRMIMISPWDAKSVGDIEKAILKSDLGLNPSNDGKIIRLVIPQLTEERRKDLVKVAKKTGEDAKIAIRNIRRNANTSLKNAEKETLITEDELKTAEADIQKMTDAEIVNIDEIIADKTKEILEV</sequence>
<proteinExistence type="inferred from homology"/>
<dbReference type="CDD" id="cd00520">
    <property type="entry name" value="RRF"/>
    <property type="match status" value="1"/>
</dbReference>
<dbReference type="AlphaFoldDB" id="A0A366HZR0"/>
<dbReference type="Proteomes" id="UP000253490">
    <property type="component" value="Unassembled WGS sequence"/>
</dbReference>
<dbReference type="OrthoDB" id="9804006at2"/>
<evidence type="ECO:0000256" key="3">
    <source>
        <dbReference type="ARBA" id="ARBA00022490"/>
    </source>
</evidence>
<dbReference type="PANTHER" id="PTHR20982:SF3">
    <property type="entry name" value="MITOCHONDRIAL RIBOSOME RECYCLING FACTOR PSEUDO 1"/>
    <property type="match status" value="1"/>
</dbReference>
<organism evidence="7 8">
    <name type="scientific">Alkalibaculum bacchi</name>
    <dbReference type="NCBI Taxonomy" id="645887"/>
    <lineage>
        <taxon>Bacteria</taxon>
        <taxon>Bacillati</taxon>
        <taxon>Bacillota</taxon>
        <taxon>Clostridia</taxon>
        <taxon>Eubacteriales</taxon>
        <taxon>Eubacteriaceae</taxon>
        <taxon>Alkalibaculum</taxon>
    </lineage>
</organism>
<dbReference type="Gene3D" id="1.10.132.20">
    <property type="entry name" value="Ribosome-recycling factor"/>
    <property type="match status" value="1"/>
</dbReference>
<dbReference type="InterPro" id="IPR036191">
    <property type="entry name" value="RRF_sf"/>
</dbReference>
<comment type="caution">
    <text evidence="7">The sequence shown here is derived from an EMBL/GenBank/DDBJ whole genome shotgun (WGS) entry which is preliminary data.</text>
</comment>
<gene>
    <name evidence="5" type="primary">frr</name>
    <name evidence="7" type="ORF">DES36_11751</name>
</gene>
<dbReference type="SUPFAM" id="SSF55194">
    <property type="entry name" value="Ribosome recycling factor, RRF"/>
    <property type="match status" value="1"/>
</dbReference>
<dbReference type="GO" id="GO:0006415">
    <property type="term" value="P:translational termination"/>
    <property type="evidence" value="ECO:0007669"/>
    <property type="project" value="UniProtKB-UniRule"/>
</dbReference>
<dbReference type="PANTHER" id="PTHR20982">
    <property type="entry name" value="RIBOSOME RECYCLING FACTOR"/>
    <property type="match status" value="1"/>
</dbReference>